<feature type="transmembrane region" description="Helical" evidence="1">
    <location>
        <begin position="56"/>
        <end position="75"/>
    </location>
</feature>
<sequence length="117" mass="12267">MALGALLCFTAYFDDDSEYALHPMLILLAFGAGSMTGVFSTVLSFLVRELTGQQRVLLTASWIASSLLAIVFGIAGGSVPVGVNLPLSALPLLMGAIGVVLVLRYTAPNPARKLVRS</sequence>
<name>A0A1X6WWU6_9MICO</name>
<gene>
    <name evidence="2" type="ORF">FM110_04490</name>
</gene>
<organism evidence="2 3">
    <name type="scientific">Brachybacterium nesterenkovii</name>
    <dbReference type="NCBI Taxonomy" id="47847"/>
    <lineage>
        <taxon>Bacteria</taxon>
        <taxon>Bacillati</taxon>
        <taxon>Actinomycetota</taxon>
        <taxon>Actinomycetes</taxon>
        <taxon>Micrococcales</taxon>
        <taxon>Dermabacteraceae</taxon>
        <taxon>Brachybacterium</taxon>
    </lineage>
</organism>
<dbReference type="EMBL" id="FWFG01000043">
    <property type="protein sequence ID" value="SLM90074.1"/>
    <property type="molecule type" value="Genomic_DNA"/>
</dbReference>
<feature type="transmembrane region" description="Helical" evidence="1">
    <location>
        <begin position="87"/>
        <end position="107"/>
    </location>
</feature>
<keyword evidence="3" id="KW-1185">Reference proteome</keyword>
<proteinExistence type="predicted"/>
<keyword evidence="1" id="KW-1133">Transmembrane helix</keyword>
<evidence type="ECO:0000256" key="1">
    <source>
        <dbReference type="SAM" id="Phobius"/>
    </source>
</evidence>
<keyword evidence="1" id="KW-0812">Transmembrane</keyword>
<protein>
    <submittedName>
        <fullName evidence="2">Uncharacterized protein</fullName>
    </submittedName>
</protein>
<reference evidence="2 3" key="1">
    <citation type="submission" date="2017-02" db="EMBL/GenBank/DDBJ databases">
        <authorList>
            <person name="Peterson S.W."/>
        </authorList>
    </citation>
    <scope>NUCLEOTIDE SEQUENCE [LARGE SCALE GENOMIC DNA]</scope>
    <source>
        <strain evidence="2 3">CIP104813</strain>
    </source>
</reference>
<feature type="transmembrane region" description="Helical" evidence="1">
    <location>
        <begin position="23"/>
        <end position="47"/>
    </location>
</feature>
<keyword evidence="1" id="KW-0472">Membrane</keyword>
<evidence type="ECO:0000313" key="2">
    <source>
        <dbReference type="EMBL" id="SLM90074.1"/>
    </source>
</evidence>
<evidence type="ECO:0000313" key="3">
    <source>
        <dbReference type="Proteomes" id="UP000195981"/>
    </source>
</evidence>
<dbReference type="Proteomes" id="UP000195981">
    <property type="component" value="Unassembled WGS sequence"/>
</dbReference>
<accession>A0A1X6WWU6</accession>
<dbReference type="AlphaFoldDB" id="A0A1X6WWU6"/>